<feature type="transmembrane region" description="Helical" evidence="1">
    <location>
        <begin position="105"/>
        <end position="123"/>
    </location>
</feature>
<dbReference type="AlphaFoldDB" id="A0A6A9QWF3"/>
<dbReference type="Proteomes" id="UP000470772">
    <property type="component" value="Unassembled WGS sequence"/>
</dbReference>
<sequence length="127" mass="14148">MSNFKNLAWINLVFLTVQFLVGWYVDFSNDFPSIFSTNIFLYGGLAFHIVLGLVVGAIGIALLIISLKRKTNVRTALISLVFLGISGVTGLLFMISNFLNNTYSNLMMLFSVLALMSYFYLAIEIEG</sequence>
<reference evidence="2 3" key="1">
    <citation type="submission" date="2019-10" db="EMBL/GenBank/DDBJ databases">
        <title>Sequencing and Assembly of Multiple Reported Metal-Biooxidizing Members of the Extremely Thermoacidophilic Archaeal Family Sulfolobaceae.</title>
        <authorList>
            <person name="Counts J.A."/>
            <person name="Kelly R.M."/>
        </authorList>
    </citation>
    <scope>NUCLEOTIDE SEQUENCE [LARGE SCALE GENOMIC DNA]</scope>
    <source>
        <strain evidence="2 3">DSM 6482</strain>
    </source>
</reference>
<feature type="transmembrane region" description="Helical" evidence="1">
    <location>
        <begin position="7"/>
        <end position="25"/>
    </location>
</feature>
<keyword evidence="1" id="KW-0472">Membrane</keyword>
<keyword evidence="3" id="KW-1185">Reference proteome</keyword>
<gene>
    <name evidence="2" type="ORF">GC250_11450</name>
</gene>
<feature type="transmembrane region" description="Helical" evidence="1">
    <location>
        <begin position="77"/>
        <end position="99"/>
    </location>
</feature>
<dbReference type="EMBL" id="WGGD01000005">
    <property type="protein sequence ID" value="MUN30033.1"/>
    <property type="molecule type" value="Genomic_DNA"/>
</dbReference>
<proteinExistence type="predicted"/>
<accession>A0A6A9QWF3</accession>
<evidence type="ECO:0000313" key="3">
    <source>
        <dbReference type="Proteomes" id="UP000470772"/>
    </source>
</evidence>
<feature type="transmembrane region" description="Helical" evidence="1">
    <location>
        <begin position="45"/>
        <end position="65"/>
    </location>
</feature>
<organism evidence="2 3">
    <name type="scientific">Sulfuracidifex metallicus DSM 6482 = JCM 9184</name>
    <dbReference type="NCBI Taxonomy" id="523847"/>
    <lineage>
        <taxon>Archaea</taxon>
        <taxon>Thermoproteota</taxon>
        <taxon>Thermoprotei</taxon>
        <taxon>Sulfolobales</taxon>
        <taxon>Sulfolobaceae</taxon>
        <taxon>Sulfuracidifex</taxon>
    </lineage>
</organism>
<protein>
    <submittedName>
        <fullName evidence="2">Uncharacterized protein</fullName>
    </submittedName>
</protein>
<dbReference type="RefSeq" id="WP_156017757.1">
    <property type="nucleotide sequence ID" value="NZ_WGGD01000005.1"/>
</dbReference>
<comment type="caution">
    <text evidence="2">The sequence shown here is derived from an EMBL/GenBank/DDBJ whole genome shotgun (WGS) entry which is preliminary data.</text>
</comment>
<evidence type="ECO:0000256" key="1">
    <source>
        <dbReference type="SAM" id="Phobius"/>
    </source>
</evidence>
<keyword evidence="1" id="KW-1133">Transmembrane helix</keyword>
<keyword evidence="1" id="KW-0812">Transmembrane</keyword>
<name>A0A6A9QWF3_SULME</name>
<evidence type="ECO:0000313" key="2">
    <source>
        <dbReference type="EMBL" id="MUN30033.1"/>
    </source>
</evidence>